<dbReference type="InterPro" id="IPR009100">
    <property type="entry name" value="AcylCoA_DH/oxidase_NM_dom_sf"/>
</dbReference>
<dbReference type="Pfam" id="PF00723">
    <property type="entry name" value="Glyco_hydro_15"/>
    <property type="match status" value="1"/>
</dbReference>
<dbReference type="InterPro" id="IPR008928">
    <property type="entry name" value="6-hairpin_glycosidase_sf"/>
</dbReference>
<evidence type="ECO:0000256" key="11">
    <source>
        <dbReference type="ARBA" id="ARBA00022729"/>
    </source>
</evidence>
<sequence length="1312" mass="144424">MAPPWVKKLTPSGPQGSELLEQERAQSNVPVKKLSEFLFSKEVLARQERVLDILKTEKVFNKSLNYFDGREARFQTALARAKRMRQLAVQHRWSQDEYMMASELISEPGPYGLHASMFLITLRDQGTPEQHELFLKRAEEYEFIGCYAQTELGHGSNVRGLETTATWNSDDKIFTLHSPHLTASKWWIGSMGRTANHAVVMAQLIIDGKPYGPHPFVVQIRDMKTHEPLENIHVGDIGPKFGYNTMDNGFLLLNNVKVPHAHMLAKFSSVDPKTNKYVKPASASLVYGTLTWVRSTIVLQSGGVLARGVTIATRYAAVRRQFQDRDAKESDIGENQVLNYTMVQVRLLPLLAATFALHFTGRGMMALYQENQKKMAGDVGKVSHTGRGPSPEELFPSTDLLADLHATSCGLKALASTTAAEGLEVCRRACGGHGYSSFSGIGTWYADYLPTTTWEGDNYMLTQQVARYLLKSARSVLKGANPSENDTTQIFRTFLSRRDLGAAFDILGQDEDIVAAFAWRTSFLTFEALKHRDEEKNSWNSLLVDFWRLSTAHSQYLIVRNFHEALQSESMVSELGLETTALMQKLFRLYALHTLEREASEFFSSGAVTVRQIQLARTKTVMKLLEEIRPHAIRLVDAWHFPDWVLDSSLGRYDGKVYEDLFERASEMNPLNALTIDPYPNSEVLIKKDEREKFRNMDRMKRALSLSMLSLPLFIHFAAAANLIAQIPLVDSFPFDHNEERATASLASFIASEGPIALQGVLNNIGSGGALAPGVKSGLVVASPSKANPDYFYTWTRDSALTYKALVDAFIAGNSSLQLEIENYIYAQAQLQAVSNPSGDLSNGAGLGEPKFEVDGTAFTGAWGRPQRDGSALRATTLIAYSRWLIANGGTSTVTSTIWPIISNDLNYVAQYWNQTTFDLWEETDGSSFFTTVVQHRALVEGNTLAGQIGQTCNGCILQAPQILCFLQSYWNGQYVLANINDDNGRSSKDVNTILGSIHTFDPSAACDDSTFQPCSERALANHKVTTDSFRSVFAINSGIAEGSAVAVGRYPEDIYQGGNPWYLATLAAAEQLYDALYQWNKTGSLSVTAINQAFFKDFLPSVAIGTFASSSPTFTTLTTAIKTYADGYVGIIETYTPSNGSLAEQFSRSNGSPLSAVDLTWSYASFLTAVARRSGQMPASWGELNANTVPSTCSATSAQGTYSTPTATAPLPPCTTVSSVAITFNVAEDTTFGETILLAGSISQLGSWNTANAVPLSATDYQIEYPRWFVTVSLPAGTTFQYKFVKEESSGSSTYEVRAFGVRTGFFGSNS</sequence>
<keyword evidence="12" id="KW-0378">Hydrolase</keyword>
<evidence type="ECO:0000256" key="12">
    <source>
        <dbReference type="ARBA" id="ARBA00022801"/>
    </source>
</evidence>
<dbReference type="PANTHER" id="PTHR10909:SF250">
    <property type="entry name" value="PEROXISOMAL ACYL-COENZYME A OXIDASE 1"/>
    <property type="match status" value="1"/>
</dbReference>
<evidence type="ECO:0000256" key="4">
    <source>
        <dbReference type="ARBA" id="ARBA00004275"/>
    </source>
</evidence>
<evidence type="ECO:0000256" key="14">
    <source>
        <dbReference type="ARBA" id="ARBA00022832"/>
    </source>
</evidence>
<evidence type="ECO:0000256" key="13">
    <source>
        <dbReference type="ARBA" id="ARBA00022827"/>
    </source>
</evidence>
<accession>A0A8H6CJ76</accession>
<dbReference type="FunFam" id="1.20.140.10:FF:000013">
    <property type="entry name" value="Acyl-coenzyme A oxidase"/>
    <property type="match status" value="1"/>
</dbReference>
<dbReference type="Pfam" id="PF14749">
    <property type="entry name" value="Acyl-CoA_ox_N"/>
    <property type="match status" value="1"/>
</dbReference>
<dbReference type="InterPro" id="IPR046373">
    <property type="entry name" value="Acyl-CoA_Oxase/DH_mid-dom_sf"/>
</dbReference>
<dbReference type="InterPro" id="IPR036250">
    <property type="entry name" value="AcylCo_DH-like_C"/>
</dbReference>
<keyword evidence="11" id="KW-0732">Signal</keyword>
<dbReference type="EMBL" id="JACCJB010000009">
    <property type="protein sequence ID" value="KAF6224146.1"/>
    <property type="molecule type" value="Genomic_DNA"/>
</dbReference>
<dbReference type="InterPro" id="IPR012258">
    <property type="entry name" value="Acyl-CoA_oxidase"/>
</dbReference>
<dbReference type="EC" id="3.2.1.3" evidence="8"/>
<evidence type="ECO:0000313" key="25">
    <source>
        <dbReference type="EMBL" id="KAF6224146.1"/>
    </source>
</evidence>
<dbReference type="Pfam" id="PF22924">
    <property type="entry name" value="ACOX_C_alpha1"/>
    <property type="match status" value="1"/>
</dbReference>
<dbReference type="PANTHER" id="PTHR10909">
    <property type="entry name" value="ELECTRON TRANSPORT OXIDOREDUCTASE"/>
    <property type="match status" value="1"/>
</dbReference>
<evidence type="ECO:0000256" key="10">
    <source>
        <dbReference type="ARBA" id="ARBA00022630"/>
    </source>
</evidence>
<keyword evidence="21" id="KW-0624">Polysaccharide degradation</keyword>
<dbReference type="UniPathway" id="UPA00661"/>
<dbReference type="Pfam" id="PF02770">
    <property type="entry name" value="Acyl-CoA_dh_M"/>
    <property type="match status" value="1"/>
</dbReference>
<evidence type="ECO:0000256" key="9">
    <source>
        <dbReference type="ARBA" id="ARBA00012870"/>
    </source>
</evidence>
<dbReference type="GO" id="GO:0055088">
    <property type="term" value="P:lipid homeostasis"/>
    <property type="evidence" value="ECO:0007669"/>
    <property type="project" value="TreeGrafter"/>
</dbReference>
<comment type="cofactor">
    <cofactor evidence="3">
        <name>FAD</name>
        <dbReference type="ChEBI" id="CHEBI:57692"/>
    </cofactor>
</comment>
<keyword evidence="18" id="KW-0325">Glycoprotein</keyword>
<dbReference type="InterPro" id="IPR000165">
    <property type="entry name" value="Glucoamylase"/>
</dbReference>
<dbReference type="FunFam" id="1.50.10.10:FF:000018">
    <property type="entry name" value="Glucoamylase"/>
    <property type="match status" value="1"/>
</dbReference>
<dbReference type="SUPFAM" id="SSF56645">
    <property type="entry name" value="Acyl-CoA dehydrogenase NM domain-like"/>
    <property type="match status" value="1"/>
</dbReference>
<evidence type="ECO:0000256" key="21">
    <source>
        <dbReference type="ARBA" id="ARBA00023326"/>
    </source>
</evidence>
<dbReference type="InterPro" id="IPR055060">
    <property type="entry name" value="ACOX_C_alpha1"/>
</dbReference>
<keyword evidence="15" id="KW-0560">Oxidoreductase</keyword>
<dbReference type="Gene3D" id="2.40.110.10">
    <property type="entry name" value="Butyryl-CoA Dehydrogenase, subunit A, domain 2"/>
    <property type="match status" value="1"/>
</dbReference>
<dbReference type="GO" id="GO:0004339">
    <property type="term" value="F:glucan 1,4-alpha-glucosidase activity"/>
    <property type="evidence" value="ECO:0007669"/>
    <property type="project" value="UniProtKB-EC"/>
</dbReference>
<dbReference type="Gene3D" id="1.20.140.10">
    <property type="entry name" value="Butyryl-CoA Dehydrogenase, subunit A, domain 3"/>
    <property type="match status" value="2"/>
</dbReference>
<evidence type="ECO:0000256" key="19">
    <source>
        <dbReference type="ARBA" id="ARBA00023277"/>
    </source>
</evidence>
<evidence type="ECO:0000256" key="7">
    <source>
        <dbReference type="ARBA" id="ARBA00006288"/>
    </source>
</evidence>
<keyword evidence="17" id="KW-0576">Peroxisome</keyword>
<evidence type="ECO:0000256" key="8">
    <source>
        <dbReference type="ARBA" id="ARBA00012593"/>
    </source>
</evidence>
<protein>
    <recommendedName>
        <fullName evidence="23">1,4-alpha-D-glucan glucohydrolase</fullName>
        <ecNumber evidence="9">1.3.3.6</ecNumber>
        <ecNumber evidence="8">3.2.1.3</ecNumber>
    </recommendedName>
    <alternativeName>
        <fullName evidence="22">Glucan 1,4-alpha-glucosidase</fullName>
    </alternativeName>
</protein>
<dbReference type="CDD" id="cd05811">
    <property type="entry name" value="CBM20_glucoamylase"/>
    <property type="match status" value="1"/>
</dbReference>
<dbReference type="InterPro" id="IPR012341">
    <property type="entry name" value="6hp_glycosidase-like_sf"/>
</dbReference>
<keyword evidence="26" id="KW-1185">Reference proteome</keyword>
<dbReference type="SUPFAM" id="SSF47203">
    <property type="entry name" value="Acyl-CoA dehydrogenase C-terminal domain-like"/>
    <property type="match status" value="2"/>
</dbReference>
<comment type="subcellular location">
    <subcellularLocation>
        <location evidence="4">Peroxisome</location>
    </subcellularLocation>
</comment>
<dbReference type="GO" id="GO:0003997">
    <property type="term" value="F:acyl-CoA oxidase activity"/>
    <property type="evidence" value="ECO:0007669"/>
    <property type="project" value="UniProtKB-EC"/>
</dbReference>
<feature type="domain" description="CBM20" evidence="24">
    <location>
        <begin position="1215"/>
        <end position="1312"/>
    </location>
</feature>
<evidence type="ECO:0000256" key="16">
    <source>
        <dbReference type="ARBA" id="ARBA00023098"/>
    </source>
</evidence>
<dbReference type="GeneID" id="59339110"/>
<comment type="similarity">
    <text evidence="7">Belongs to the acyl-CoA oxidase family.</text>
</comment>
<name>A0A8H6CJ76_9LECA</name>
<dbReference type="InterPro" id="IPR029320">
    <property type="entry name" value="Acyl-CoA_ox_N"/>
</dbReference>
<evidence type="ECO:0000256" key="6">
    <source>
        <dbReference type="ARBA" id="ARBA00006188"/>
    </source>
</evidence>
<evidence type="ECO:0000256" key="22">
    <source>
        <dbReference type="ARBA" id="ARBA00033442"/>
    </source>
</evidence>
<dbReference type="InterPro" id="IPR013784">
    <property type="entry name" value="Carb-bd-like_fold"/>
</dbReference>
<dbReference type="GO" id="GO:0071949">
    <property type="term" value="F:FAD binding"/>
    <property type="evidence" value="ECO:0007669"/>
    <property type="project" value="InterPro"/>
</dbReference>
<dbReference type="SMART" id="SM01065">
    <property type="entry name" value="CBM_2"/>
    <property type="match status" value="1"/>
</dbReference>
<organism evidence="25 26">
    <name type="scientific">Letharia lupina</name>
    <dbReference type="NCBI Taxonomy" id="560253"/>
    <lineage>
        <taxon>Eukaryota</taxon>
        <taxon>Fungi</taxon>
        <taxon>Dikarya</taxon>
        <taxon>Ascomycota</taxon>
        <taxon>Pezizomycotina</taxon>
        <taxon>Lecanoromycetes</taxon>
        <taxon>OSLEUM clade</taxon>
        <taxon>Lecanoromycetidae</taxon>
        <taxon>Lecanorales</taxon>
        <taxon>Lecanorineae</taxon>
        <taxon>Parmeliaceae</taxon>
        <taxon>Letharia</taxon>
    </lineage>
</organism>
<comment type="pathway">
    <text evidence="5">Lipid metabolism; peroxisomal fatty acid beta-oxidation.</text>
</comment>
<dbReference type="RefSeq" id="XP_037153206.1">
    <property type="nucleotide sequence ID" value="XM_037301572.1"/>
</dbReference>
<reference evidence="25 26" key="1">
    <citation type="journal article" date="2020" name="Genomics">
        <title>Complete, high-quality genomes from long-read metagenomic sequencing of two wolf lichen thalli reveals enigmatic genome architecture.</title>
        <authorList>
            <person name="McKenzie S.K."/>
            <person name="Walston R.F."/>
            <person name="Allen J.L."/>
        </authorList>
    </citation>
    <scope>NUCLEOTIDE SEQUENCE [LARGE SCALE GENOMIC DNA]</scope>
    <source>
        <strain evidence="25">WasteWater1</strain>
    </source>
</reference>
<dbReference type="GO" id="GO:0005504">
    <property type="term" value="F:fatty acid binding"/>
    <property type="evidence" value="ECO:0007669"/>
    <property type="project" value="TreeGrafter"/>
</dbReference>
<dbReference type="FunFam" id="2.40.110.10:FF:000003">
    <property type="entry name" value="Acyl-coenzyme A oxidase"/>
    <property type="match status" value="1"/>
</dbReference>
<comment type="caution">
    <text evidence="25">The sequence shown here is derived from an EMBL/GenBank/DDBJ whole genome shotgun (WGS) entry which is preliminary data.</text>
</comment>
<keyword evidence="19" id="KW-0119">Carbohydrate metabolism</keyword>
<dbReference type="GO" id="GO:0005777">
    <property type="term" value="C:peroxisome"/>
    <property type="evidence" value="ECO:0007669"/>
    <property type="project" value="UniProtKB-SubCell"/>
</dbReference>
<dbReference type="Proteomes" id="UP000593566">
    <property type="component" value="Unassembled WGS sequence"/>
</dbReference>
<dbReference type="InterPro" id="IPR037069">
    <property type="entry name" value="AcylCoA_DH/ox_N_sf"/>
</dbReference>
<dbReference type="GO" id="GO:2001070">
    <property type="term" value="F:starch binding"/>
    <property type="evidence" value="ECO:0007669"/>
    <property type="project" value="InterPro"/>
</dbReference>
<keyword evidence="20" id="KW-0326">Glycosidase</keyword>
<evidence type="ECO:0000256" key="23">
    <source>
        <dbReference type="ARBA" id="ARBA00033473"/>
    </source>
</evidence>
<dbReference type="PRINTS" id="PR00736">
    <property type="entry name" value="GLHYDRLASE15"/>
</dbReference>
<dbReference type="Gene3D" id="1.50.10.10">
    <property type="match status" value="1"/>
</dbReference>
<evidence type="ECO:0000256" key="15">
    <source>
        <dbReference type="ARBA" id="ARBA00023002"/>
    </source>
</evidence>
<comment type="catalytic activity">
    <reaction evidence="2">
        <text>Hydrolysis of terminal (1-&gt;4)-linked alpha-D-glucose residues successively from non-reducing ends of the chains with release of beta-D-glucose.</text>
        <dbReference type="EC" id="3.2.1.3"/>
    </reaction>
</comment>
<evidence type="ECO:0000256" key="1">
    <source>
        <dbReference type="ARBA" id="ARBA00001201"/>
    </source>
</evidence>
<dbReference type="Gene3D" id="2.60.40.10">
    <property type="entry name" value="Immunoglobulins"/>
    <property type="match status" value="1"/>
</dbReference>
<comment type="similarity">
    <text evidence="6">Belongs to the glycosyl hydrolase 15 family.</text>
</comment>
<keyword evidence="10" id="KW-0285">Flavoprotein</keyword>
<gene>
    <name evidence="25" type="ORF">HO133_010720</name>
</gene>
<dbReference type="InterPro" id="IPR002655">
    <property type="entry name" value="Acyl-CoA_oxidase_C"/>
</dbReference>
<dbReference type="SUPFAM" id="SSF49452">
    <property type="entry name" value="Starch-binding domain-like"/>
    <property type="match status" value="1"/>
</dbReference>
<dbReference type="InterPro" id="IPR006091">
    <property type="entry name" value="Acyl-CoA_Oxase/DH_mid-dom"/>
</dbReference>
<dbReference type="Pfam" id="PF01756">
    <property type="entry name" value="ACOX"/>
    <property type="match status" value="1"/>
</dbReference>
<dbReference type="InterPro" id="IPR013783">
    <property type="entry name" value="Ig-like_fold"/>
</dbReference>
<dbReference type="InterPro" id="IPR002044">
    <property type="entry name" value="CBM20"/>
</dbReference>
<dbReference type="EC" id="1.3.3.6" evidence="9"/>
<dbReference type="Pfam" id="PF00686">
    <property type="entry name" value="CBM_20"/>
    <property type="match status" value="1"/>
</dbReference>
<dbReference type="Gene3D" id="1.10.540.10">
    <property type="entry name" value="Acyl-CoA dehydrogenase/oxidase, N-terminal domain"/>
    <property type="match status" value="1"/>
</dbReference>
<comment type="catalytic activity">
    <reaction evidence="1">
        <text>a 2,3-saturated acyl-CoA + O2 = a (2E)-enoyl-CoA + H2O2</text>
        <dbReference type="Rhea" id="RHEA:38959"/>
        <dbReference type="ChEBI" id="CHEBI:15379"/>
        <dbReference type="ChEBI" id="CHEBI:16240"/>
        <dbReference type="ChEBI" id="CHEBI:58856"/>
        <dbReference type="ChEBI" id="CHEBI:65111"/>
        <dbReference type="EC" id="1.3.3.6"/>
    </reaction>
</comment>
<dbReference type="InterPro" id="IPR011613">
    <property type="entry name" value="GH15-like"/>
</dbReference>
<evidence type="ECO:0000256" key="20">
    <source>
        <dbReference type="ARBA" id="ARBA00023295"/>
    </source>
</evidence>
<proteinExistence type="inferred from homology"/>
<keyword evidence="13" id="KW-0274">FAD</keyword>
<evidence type="ECO:0000256" key="17">
    <source>
        <dbReference type="ARBA" id="ARBA00023140"/>
    </source>
</evidence>
<evidence type="ECO:0000256" key="3">
    <source>
        <dbReference type="ARBA" id="ARBA00001974"/>
    </source>
</evidence>
<dbReference type="FunFam" id="1.20.140.10:FF:000015">
    <property type="entry name" value="Acyl-coenzyme A oxidase"/>
    <property type="match status" value="1"/>
</dbReference>
<dbReference type="GO" id="GO:0000272">
    <property type="term" value="P:polysaccharide catabolic process"/>
    <property type="evidence" value="ECO:0007669"/>
    <property type="project" value="UniProtKB-KW"/>
</dbReference>
<evidence type="ECO:0000256" key="2">
    <source>
        <dbReference type="ARBA" id="ARBA00001863"/>
    </source>
</evidence>
<evidence type="ECO:0000259" key="24">
    <source>
        <dbReference type="PROSITE" id="PS51166"/>
    </source>
</evidence>
<dbReference type="PROSITE" id="PS51166">
    <property type="entry name" value="CBM20"/>
    <property type="match status" value="1"/>
</dbReference>
<dbReference type="SUPFAM" id="SSF48208">
    <property type="entry name" value="Six-hairpin glycosidases"/>
    <property type="match status" value="1"/>
</dbReference>
<dbReference type="InterPro" id="IPR034836">
    <property type="entry name" value="CBM20_glucoamylase"/>
</dbReference>
<evidence type="ECO:0000256" key="18">
    <source>
        <dbReference type="ARBA" id="ARBA00023180"/>
    </source>
</evidence>
<evidence type="ECO:0000256" key="5">
    <source>
        <dbReference type="ARBA" id="ARBA00004846"/>
    </source>
</evidence>
<keyword evidence="16" id="KW-0443">Lipid metabolism</keyword>
<evidence type="ECO:0000313" key="26">
    <source>
        <dbReference type="Proteomes" id="UP000593566"/>
    </source>
</evidence>
<dbReference type="GO" id="GO:0033540">
    <property type="term" value="P:fatty acid beta-oxidation using acyl-CoA oxidase"/>
    <property type="evidence" value="ECO:0007669"/>
    <property type="project" value="UniProtKB-UniPathway"/>
</dbReference>
<keyword evidence="14" id="KW-0276">Fatty acid metabolism</keyword>